<proteinExistence type="predicted"/>
<dbReference type="InterPro" id="IPR021215">
    <property type="entry name" value="DUF2752"/>
</dbReference>
<reference evidence="3" key="1">
    <citation type="journal article" date="2019" name="Int. J. Syst. Evol. Microbiol.">
        <title>The Global Catalogue of Microorganisms (GCM) 10K type strain sequencing project: providing services to taxonomists for standard genome sequencing and annotation.</title>
        <authorList>
            <consortium name="The Broad Institute Genomics Platform"/>
            <consortium name="The Broad Institute Genome Sequencing Center for Infectious Disease"/>
            <person name="Wu L."/>
            <person name="Ma J."/>
        </authorList>
    </citation>
    <scope>NUCLEOTIDE SEQUENCE [LARGE SCALE GENOMIC DNA]</scope>
    <source>
        <strain evidence="3">CCUG 53252</strain>
    </source>
</reference>
<keyword evidence="1" id="KW-0472">Membrane</keyword>
<evidence type="ECO:0000313" key="2">
    <source>
        <dbReference type="EMBL" id="MFC3849979.1"/>
    </source>
</evidence>
<evidence type="ECO:0000313" key="3">
    <source>
        <dbReference type="Proteomes" id="UP001595751"/>
    </source>
</evidence>
<keyword evidence="3" id="KW-1185">Reference proteome</keyword>
<keyword evidence="1" id="KW-1133">Transmembrane helix</keyword>
<dbReference type="PROSITE" id="PS51257">
    <property type="entry name" value="PROKAR_LIPOPROTEIN"/>
    <property type="match status" value="1"/>
</dbReference>
<feature type="transmembrane region" description="Helical" evidence="1">
    <location>
        <begin position="117"/>
        <end position="139"/>
    </location>
</feature>
<comment type="caution">
    <text evidence="2">The sequence shown here is derived from an EMBL/GenBank/DDBJ whole genome shotgun (WGS) entry which is preliminary data.</text>
</comment>
<sequence>MSERAASWLATTPAGPLLVAGGAACGCAVLAVADPTAPGGPIPVCPTKALLGVTCPVCGTTRMLYSLSHFDLTGAIRYNAVALVAVVMLAWLWVVWLGRTVGKRLPTWTTWRWLPRVVVGVLVAWTVIRLLPFAPFTALHV</sequence>
<organism evidence="2 3">
    <name type="scientific">Corynebacterium hansenii</name>
    <dbReference type="NCBI Taxonomy" id="394964"/>
    <lineage>
        <taxon>Bacteria</taxon>
        <taxon>Bacillati</taxon>
        <taxon>Actinomycetota</taxon>
        <taxon>Actinomycetes</taxon>
        <taxon>Mycobacteriales</taxon>
        <taxon>Corynebacteriaceae</taxon>
        <taxon>Corynebacterium</taxon>
    </lineage>
</organism>
<keyword evidence="1" id="KW-0812">Transmembrane</keyword>
<evidence type="ECO:0000256" key="1">
    <source>
        <dbReference type="SAM" id="Phobius"/>
    </source>
</evidence>
<accession>A0ABV7ZQ93</accession>
<gene>
    <name evidence="2" type="ORF">ACFORJ_07345</name>
</gene>
<name>A0ABV7ZQ93_9CORY</name>
<dbReference type="EMBL" id="JBHRZN010000002">
    <property type="protein sequence ID" value="MFC3849979.1"/>
    <property type="molecule type" value="Genomic_DNA"/>
</dbReference>
<dbReference type="Pfam" id="PF10825">
    <property type="entry name" value="DUF2752"/>
    <property type="match status" value="1"/>
</dbReference>
<dbReference type="RefSeq" id="WP_290289280.1">
    <property type="nucleotide sequence ID" value="NZ_CP047211.1"/>
</dbReference>
<protein>
    <submittedName>
        <fullName evidence="2">DUF2752 domain-containing protein</fullName>
    </submittedName>
</protein>
<dbReference type="Proteomes" id="UP001595751">
    <property type="component" value="Unassembled WGS sequence"/>
</dbReference>
<feature type="transmembrane region" description="Helical" evidence="1">
    <location>
        <begin position="79"/>
        <end position="97"/>
    </location>
</feature>